<name>A0ABM6K8V0_PANSE</name>
<reference evidence="2 3" key="1">
    <citation type="submission" date="2016-10" db="EMBL/GenBank/DDBJ databases">
        <title>Complete Genome Assembly of Pantoea stewartii subsp. stewartii DC283, a Corn Pathogen.</title>
        <authorList>
            <person name="Duong D.A."/>
            <person name="Stevens A.M."/>
            <person name="Jensen R.V."/>
        </authorList>
    </citation>
    <scope>NUCLEOTIDE SEQUENCE [LARGE SCALE GENOMIC DNA]</scope>
    <source>
        <strain evidence="2 3">DC283</strain>
    </source>
</reference>
<evidence type="ECO:0000313" key="2">
    <source>
        <dbReference type="EMBL" id="ARF51116.1"/>
    </source>
</evidence>
<sequence length="284" mass="31929">MNINNEKAQKVIDKHRKLVAWKPARVVADLVKTGMDQQQAEVLVKSVTPARKETKAHKPHNSHAKPVNMEDLSTHYIVVGDYDMLSLRHQDALIAAVRCANGKSGRHDGATAVKLFGLVKAYPIITTAEVNKHLNRDAFLDSIPLYIDGVEIPGEPMPSADNDYVKELFRAVKQLRKIADGLEASGEIEFKKYLERVPNEEDVKRAVGIVAPKITNPHFHTIDYERDYRMMPHPAHREDSKRIIEEWKEQLLNGGRSKPDGKTLQGSTEPAAAGNQNYEADHHE</sequence>
<evidence type="ECO:0000256" key="1">
    <source>
        <dbReference type="SAM" id="MobiDB-lite"/>
    </source>
</evidence>
<dbReference type="EMBL" id="CP017581">
    <property type="protein sequence ID" value="ARF51116.1"/>
    <property type="molecule type" value="Genomic_DNA"/>
</dbReference>
<keyword evidence="3" id="KW-1185">Reference proteome</keyword>
<dbReference type="Proteomes" id="UP000192380">
    <property type="component" value="Chromosome"/>
</dbReference>
<organism evidence="2 3">
    <name type="scientific">Pantoea stewartii subsp. stewartii DC283</name>
    <dbReference type="NCBI Taxonomy" id="660596"/>
    <lineage>
        <taxon>Bacteria</taxon>
        <taxon>Pseudomonadati</taxon>
        <taxon>Pseudomonadota</taxon>
        <taxon>Gammaproteobacteria</taxon>
        <taxon>Enterobacterales</taxon>
        <taxon>Erwiniaceae</taxon>
        <taxon>Pantoea</taxon>
    </lineage>
</organism>
<protein>
    <submittedName>
        <fullName evidence="2">Uncharacterized protein</fullName>
    </submittedName>
</protein>
<dbReference type="RefSeq" id="WP_044241357.1">
    <property type="nucleotide sequence ID" value="NZ_AHIE01000002.1"/>
</dbReference>
<feature type="compositionally biased region" description="Polar residues" evidence="1">
    <location>
        <begin position="264"/>
        <end position="278"/>
    </location>
</feature>
<accession>A0ABM6K8V0</accession>
<feature type="region of interest" description="Disordered" evidence="1">
    <location>
        <begin position="253"/>
        <end position="284"/>
    </location>
</feature>
<proteinExistence type="predicted"/>
<gene>
    <name evidence="2" type="ORF">DSJ_18545</name>
</gene>
<evidence type="ECO:0000313" key="3">
    <source>
        <dbReference type="Proteomes" id="UP000192380"/>
    </source>
</evidence>